<keyword evidence="3" id="KW-0238">DNA-binding</keyword>
<dbReference type="AlphaFoldDB" id="A0A9D0ZHY3"/>
<dbReference type="EMBL" id="DVFW01000026">
    <property type="protein sequence ID" value="HIQ80710.1"/>
    <property type="molecule type" value="Genomic_DNA"/>
</dbReference>
<evidence type="ECO:0000313" key="6">
    <source>
        <dbReference type="EMBL" id="HIQ80710.1"/>
    </source>
</evidence>
<dbReference type="CDD" id="cd17274">
    <property type="entry name" value="RMtype1_S_Eco540ANI-TRD1-CR1_like"/>
    <property type="match status" value="1"/>
</dbReference>
<accession>A0A9D0ZHY3</accession>
<evidence type="ECO:0000256" key="3">
    <source>
        <dbReference type="ARBA" id="ARBA00023125"/>
    </source>
</evidence>
<dbReference type="Pfam" id="PF01420">
    <property type="entry name" value="Methylase_S"/>
    <property type="match status" value="2"/>
</dbReference>
<organism evidence="6 7">
    <name type="scientific">Candidatus Scatavimonas merdigallinarum</name>
    <dbReference type="NCBI Taxonomy" id="2840914"/>
    <lineage>
        <taxon>Bacteria</taxon>
        <taxon>Bacillati</taxon>
        <taxon>Bacillota</taxon>
        <taxon>Clostridia</taxon>
        <taxon>Eubacteriales</taxon>
        <taxon>Oscillospiraceae</taxon>
        <taxon>Oscillospiraceae incertae sedis</taxon>
        <taxon>Candidatus Scatavimonas</taxon>
    </lineage>
</organism>
<dbReference type="Proteomes" id="UP000886787">
    <property type="component" value="Unassembled WGS sequence"/>
</dbReference>
<feature type="domain" description="Type I restriction modification DNA specificity" evidence="5">
    <location>
        <begin position="198"/>
        <end position="374"/>
    </location>
</feature>
<evidence type="ECO:0000256" key="4">
    <source>
        <dbReference type="ARBA" id="ARBA00038652"/>
    </source>
</evidence>
<dbReference type="PANTHER" id="PTHR43140:SF1">
    <property type="entry name" value="TYPE I RESTRICTION ENZYME ECOKI SPECIFICITY SUBUNIT"/>
    <property type="match status" value="1"/>
</dbReference>
<keyword evidence="2" id="KW-0680">Restriction system</keyword>
<dbReference type="SUPFAM" id="SSF116734">
    <property type="entry name" value="DNA methylase specificity domain"/>
    <property type="match status" value="2"/>
</dbReference>
<dbReference type="InterPro" id="IPR044946">
    <property type="entry name" value="Restrct_endonuc_typeI_TRD_sf"/>
</dbReference>
<gene>
    <name evidence="6" type="ORF">IAD32_05420</name>
</gene>
<dbReference type="CDD" id="cd17268">
    <property type="entry name" value="RMtype1_S_Ara36733I_TRD1-CR1_like"/>
    <property type="match status" value="1"/>
</dbReference>
<proteinExistence type="inferred from homology"/>
<evidence type="ECO:0000256" key="1">
    <source>
        <dbReference type="ARBA" id="ARBA00010923"/>
    </source>
</evidence>
<evidence type="ECO:0000313" key="7">
    <source>
        <dbReference type="Proteomes" id="UP000886787"/>
    </source>
</evidence>
<sequence length="396" mass="45028">MSKLDELIKELCPNGVEFVSIGEVVNYEQPSKYIVKSTQYDDNYSTPVLTAGQSFILGYTSETDGVYNASKENPVIIFDDFTGAFKWVDFPFKVKSSAMKMLLADNERTILRYIYHVMGNINFSSDEHKRLWISIYSTFKIPLPPLPVQQKIVRILDSFTELTDELNRTLEAELTARRKQYEYYRDELLTFGNDVPMVKLGDIATDIYRGAGVKRDEVTTDGIPCVRYGEIYTSYEISFTECISHTREDVIASPKYFEHGDIIFTITGESVEEIAKSIAYLGNDKCIAGGDTVVLKHQQEPRYLSYALSTTAAQAQKSKGKVKSKVVHSSIPALKEIEIPLPNIETQKHIANLLDSFHQLCNDLTSGLPAEIEARQKQYEYYRDKLLKFKSLSRNS</sequence>
<name>A0A9D0ZHY3_9FIRM</name>
<dbReference type="Gene3D" id="3.90.220.20">
    <property type="entry name" value="DNA methylase specificity domains"/>
    <property type="match status" value="2"/>
</dbReference>
<dbReference type="GO" id="GO:0004519">
    <property type="term" value="F:endonuclease activity"/>
    <property type="evidence" value="ECO:0007669"/>
    <property type="project" value="UniProtKB-KW"/>
</dbReference>
<feature type="domain" description="Type I restriction modification DNA specificity" evidence="5">
    <location>
        <begin position="13"/>
        <end position="175"/>
    </location>
</feature>
<evidence type="ECO:0000256" key="2">
    <source>
        <dbReference type="ARBA" id="ARBA00022747"/>
    </source>
</evidence>
<keyword evidence="6" id="KW-0540">Nuclease</keyword>
<protein>
    <submittedName>
        <fullName evidence="6">Restriction endonuclease subunit S</fullName>
    </submittedName>
</protein>
<dbReference type="GO" id="GO:0003677">
    <property type="term" value="F:DNA binding"/>
    <property type="evidence" value="ECO:0007669"/>
    <property type="project" value="UniProtKB-KW"/>
</dbReference>
<evidence type="ECO:0000259" key="5">
    <source>
        <dbReference type="Pfam" id="PF01420"/>
    </source>
</evidence>
<keyword evidence="6" id="KW-0378">Hydrolase</keyword>
<reference evidence="6" key="1">
    <citation type="submission" date="2020-10" db="EMBL/GenBank/DDBJ databases">
        <authorList>
            <person name="Gilroy R."/>
        </authorList>
    </citation>
    <scope>NUCLEOTIDE SEQUENCE</scope>
    <source>
        <strain evidence="6">ChiSjej1B19-3389</strain>
    </source>
</reference>
<comment type="subunit">
    <text evidence="4">The methyltransferase is composed of M and S polypeptides.</text>
</comment>
<dbReference type="InterPro" id="IPR051212">
    <property type="entry name" value="Type-I_RE_S_subunit"/>
</dbReference>
<dbReference type="InterPro" id="IPR000055">
    <property type="entry name" value="Restrct_endonuc_typeI_TRD"/>
</dbReference>
<reference evidence="6" key="2">
    <citation type="journal article" date="2021" name="PeerJ">
        <title>Extensive microbial diversity within the chicken gut microbiome revealed by metagenomics and culture.</title>
        <authorList>
            <person name="Gilroy R."/>
            <person name="Ravi A."/>
            <person name="Getino M."/>
            <person name="Pursley I."/>
            <person name="Horton D.L."/>
            <person name="Alikhan N.F."/>
            <person name="Baker D."/>
            <person name="Gharbi K."/>
            <person name="Hall N."/>
            <person name="Watson M."/>
            <person name="Adriaenssens E.M."/>
            <person name="Foster-Nyarko E."/>
            <person name="Jarju S."/>
            <person name="Secka A."/>
            <person name="Antonio M."/>
            <person name="Oren A."/>
            <person name="Chaudhuri R.R."/>
            <person name="La Ragione R."/>
            <person name="Hildebrand F."/>
            <person name="Pallen M.J."/>
        </authorList>
    </citation>
    <scope>NUCLEOTIDE SEQUENCE</scope>
    <source>
        <strain evidence="6">ChiSjej1B19-3389</strain>
    </source>
</reference>
<dbReference type="PANTHER" id="PTHR43140">
    <property type="entry name" value="TYPE-1 RESTRICTION ENZYME ECOKI SPECIFICITY PROTEIN"/>
    <property type="match status" value="1"/>
</dbReference>
<comment type="caution">
    <text evidence="6">The sequence shown here is derived from an EMBL/GenBank/DDBJ whole genome shotgun (WGS) entry which is preliminary data.</text>
</comment>
<comment type="similarity">
    <text evidence="1">Belongs to the type-I restriction system S methylase family.</text>
</comment>
<keyword evidence="6" id="KW-0255">Endonuclease</keyword>
<dbReference type="GO" id="GO:0009307">
    <property type="term" value="P:DNA restriction-modification system"/>
    <property type="evidence" value="ECO:0007669"/>
    <property type="project" value="UniProtKB-KW"/>
</dbReference>